<dbReference type="PANTHER" id="PTHR31040">
    <property type="entry name" value="NURIM"/>
    <property type="match status" value="1"/>
</dbReference>
<evidence type="ECO:0000256" key="8">
    <source>
        <dbReference type="ARBA" id="ARBA00022692"/>
    </source>
</evidence>
<dbReference type="EC" id="2.1.1.334" evidence="4"/>
<dbReference type="GO" id="GO:0032259">
    <property type="term" value="P:methylation"/>
    <property type="evidence" value="ECO:0007669"/>
    <property type="project" value="UniProtKB-KW"/>
</dbReference>
<evidence type="ECO:0000256" key="1">
    <source>
        <dbReference type="ARBA" id="ARBA00002096"/>
    </source>
</evidence>
<keyword evidence="14" id="KW-1185">Reference proteome</keyword>
<keyword evidence="9 12" id="KW-1133">Transmembrane helix</keyword>
<keyword evidence="6" id="KW-0808">Transferase</keyword>
<proteinExistence type="inferred from homology"/>
<dbReference type="InterPro" id="IPR054700">
    <property type="entry name" value="MddA"/>
</dbReference>
<feature type="transmembrane region" description="Helical" evidence="12">
    <location>
        <begin position="12"/>
        <end position="33"/>
    </location>
</feature>
<name>A0AA86MWF0_9BACT</name>
<dbReference type="GO" id="GO:0016020">
    <property type="term" value="C:membrane"/>
    <property type="evidence" value="ECO:0007669"/>
    <property type="project" value="UniProtKB-SubCell"/>
</dbReference>
<feature type="transmembrane region" description="Helical" evidence="12">
    <location>
        <begin position="86"/>
        <end position="104"/>
    </location>
</feature>
<dbReference type="RefSeq" id="WP_289267323.1">
    <property type="nucleotide sequence ID" value="NZ_OX365700.1"/>
</dbReference>
<evidence type="ECO:0000256" key="10">
    <source>
        <dbReference type="ARBA" id="ARBA00023136"/>
    </source>
</evidence>
<comment type="subcellular location">
    <subcellularLocation>
        <location evidence="2">Membrane</location>
        <topology evidence="2">Multi-pass membrane protein</topology>
    </subcellularLocation>
</comment>
<dbReference type="NCBIfam" id="NF045656">
    <property type="entry name" value="MeththiolMtaseMddA"/>
    <property type="match status" value="1"/>
</dbReference>
<evidence type="ECO:0000256" key="9">
    <source>
        <dbReference type="ARBA" id="ARBA00022989"/>
    </source>
</evidence>
<protein>
    <recommendedName>
        <fullName evidence="4">methanethiol S-methyltransferase</fullName>
        <ecNumber evidence="4">2.1.1.334</ecNumber>
    </recommendedName>
</protein>
<evidence type="ECO:0000256" key="4">
    <source>
        <dbReference type="ARBA" id="ARBA00012149"/>
    </source>
</evidence>
<accession>A0AA86MWF0</accession>
<keyword evidence="8 12" id="KW-0812">Transmembrane</keyword>
<dbReference type="PANTHER" id="PTHR31040:SF1">
    <property type="entry name" value="NURIM"/>
    <property type="match status" value="1"/>
</dbReference>
<dbReference type="Gene3D" id="1.20.120.1630">
    <property type="match status" value="1"/>
</dbReference>
<evidence type="ECO:0000256" key="5">
    <source>
        <dbReference type="ARBA" id="ARBA00022603"/>
    </source>
</evidence>
<reference evidence="13" key="1">
    <citation type="submission" date="2022-10" db="EMBL/GenBank/DDBJ databases">
        <authorList>
            <person name="Koch H."/>
        </authorList>
    </citation>
    <scope>NUCLEOTIDE SEQUENCE</scope>
    <source>
        <strain evidence="13">DNF</strain>
    </source>
</reference>
<evidence type="ECO:0000256" key="3">
    <source>
        <dbReference type="ARBA" id="ARBA00010631"/>
    </source>
</evidence>
<comment type="catalytic activity">
    <reaction evidence="11">
        <text>methanethiol + S-adenosyl-L-methionine = dimethyl sulfide + S-adenosyl-L-homocysteine + H(+)</text>
        <dbReference type="Rhea" id="RHEA:50428"/>
        <dbReference type="ChEBI" id="CHEBI:15378"/>
        <dbReference type="ChEBI" id="CHEBI:16007"/>
        <dbReference type="ChEBI" id="CHEBI:17437"/>
        <dbReference type="ChEBI" id="CHEBI:57856"/>
        <dbReference type="ChEBI" id="CHEBI:59789"/>
        <dbReference type="EC" id="2.1.1.334"/>
    </reaction>
</comment>
<evidence type="ECO:0000256" key="2">
    <source>
        <dbReference type="ARBA" id="ARBA00004141"/>
    </source>
</evidence>
<dbReference type="Proteomes" id="UP001179121">
    <property type="component" value="Chromosome"/>
</dbReference>
<keyword evidence="7" id="KW-0949">S-adenosyl-L-methionine</keyword>
<dbReference type="GO" id="GO:0008168">
    <property type="term" value="F:methyltransferase activity"/>
    <property type="evidence" value="ECO:0007669"/>
    <property type="project" value="UniProtKB-KW"/>
</dbReference>
<keyword evidence="5" id="KW-0489">Methyltransferase</keyword>
<evidence type="ECO:0000256" key="6">
    <source>
        <dbReference type="ARBA" id="ARBA00022679"/>
    </source>
</evidence>
<evidence type="ECO:0000313" key="13">
    <source>
        <dbReference type="EMBL" id="CAI4030330.1"/>
    </source>
</evidence>
<evidence type="ECO:0000313" key="14">
    <source>
        <dbReference type="Proteomes" id="UP001179121"/>
    </source>
</evidence>
<comment type="similarity">
    <text evidence="3">Belongs to the nurim family.</text>
</comment>
<dbReference type="AlphaFoldDB" id="A0AA86MWF0"/>
<feature type="transmembrane region" description="Helical" evidence="12">
    <location>
        <begin position="124"/>
        <end position="148"/>
    </location>
</feature>
<evidence type="ECO:0000256" key="12">
    <source>
        <dbReference type="SAM" id="Phobius"/>
    </source>
</evidence>
<comment type="function">
    <text evidence="1">Catalyzes the methylation of methanethiol (MeSH) to yield dimethylsulphide (DMS).</text>
</comment>
<evidence type="ECO:0000256" key="11">
    <source>
        <dbReference type="ARBA" id="ARBA00048134"/>
    </source>
</evidence>
<gene>
    <name evidence="13" type="ORF">DNFV4_00758</name>
</gene>
<dbReference type="EMBL" id="OX365700">
    <property type="protein sequence ID" value="CAI4030330.1"/>
    <property type="molecule type" value="Genomic_DNA"/>
</dbReference>
<evidence type="ECO:0000256" key="7">
    <source>
        <dbReference type="ARBA" id="ARBA00022691"/>
    </source>
</evidence>
<feature type="transmembrane region" description="Helical" evidence="12">
    <location>
        <begin position="45"/>
        <end position="65"/>
    </location>
</feature>
<organism evidence="13 14">
    <name type="scientific">Nitrospira tepida</name>
    <dbReference type="NCBI Taxonomy" id="2973512"/>
    <lineage>
        <taxon>Bacteria</taxon>
        <taxon>Pseudomonadati</taxon>
        <taxon>Nitrospirota</taxon>
        <taxon>Nitrospiria</taxon>
        <taxon>Nitrospirales</taxon>
        <taxon>Nitrospiraceae</taxon>
        <taxon>Nitrospira</taxon>
    </lineage>
</organism>
<sequence length="256" mass="29045">MNRILAFSYGTLCYVIFLATFLYAIAFIGNIGVAQTIDGEPQRPLGQALAINLLLLGLFAVQHSVMARPAFKRWWTRFIPKPVERSTYVLFSSAALLLLFHAWQPMGVVLWDVQHPIGRGVLHGLFAGGWLLVLIATFLINHFDLFGLRQVWLYLRGRDYVPLAFKTPGLYRHVRHPLYVGWLFTFWATPTMTIAHLVFALATTAYILIAIRFEEQDLVTMHGRAYADYRQQVPMLVPSFGRSATAEMRTRTASAA</sequence>
<dbReference type="InterPro" id="IPR033580">
    <property type="entry name" value="Nurim-like"/>
</dbReference>
<dbReference type="KEGG" id="nti:DNFV4_00758"/>
<keyword evidence="10 12" id="KW-0472">Membrane</keyword>